<feature type="transmembrane region" description="Helical" evidence="1">
    <location>
        <begin position="36"/>
        <end position="55"/>
    </location>
</feature>
<dbReference type="KEGG" id="aaut:ACETAC_03945"/>
<reference evidence="2" key="1">
    <citation type="submission" date="2020-08" db="EMBL/GenBank/DDBJ databases">
        <title>Genomic insights into the carbon and energy metabolism of the first obligate autotrophic acetogenic bacterium Aceticella autotrophica gen. nov., sp. nov.</title>
        <authorList>
            <person name="Toshchakov S.V."/>
            <person name="Elcheninov A.G."/>
            <person name="Kublanov I.V."/>
            <person name="Frolov E.N."/>
            <person name="Lebedinsky A.V."/>
        </authorList>
    </citation>
    <scope>NUCLEOTIDE SEQUENCE</scope>
    <source>
        <strain evidence="2">3443-3Ac</strain>
    </source>
</reference>
<keyword evidence="3" id="KW-1185">Reference proteome</keyword>
<sequence length="106" mass="11799">MDDNVDLHLNKLYGVLQGLKKNIVEDDKEKKSSDEIIEITPSGLLVILGLLLGVLTPESVIVDRNQCVQIVLMGSLKKKTDIGEMLKNANVISFDDMMKFLIKNAE</sequence>
<dbReference type="EMBL" id="CP060096">
    <property type="protein sequence ID" value="QSZ28019.1"/>
    <property type="molecule type" value="Genomic_DNA"/>
</dbReference>
<dbReference type="RefSeq" id="WP_284680747.1">
    <property type="nucleotide sequence ID" value="NZ_CP060096.1"/>
</dbReference>
<keyword evidence="1" id="KW-0472">Membrane</keyword>
<accession>A0A975AX28</accession>
<proteinExistence type="predicted"/>
<protein>
    <submittedName>
        <fullName evidence="2">Uncharacterized protein</fullName>
    </submittedName>
</protein>
<evidence type="ECO:0000313" key="2">
    <source>
        <dbReference type="EMBL" id="QSZ28019.1"/>
    </source>
</evidence>
<gene>
    <name evidence="2" type="ORF">ACETAC_03945</name>
</gene>
<evidence type="ECO:0000313" key="3">
    <source>
        <dbReference type="Proteomes" id="UP000671913"/>
    </source>
</evidence>
<dbReference type="AlphaFoldDB" id="A0A975AX28"/>
<evidence type="ECO:0000256" key="1">
    <source>
        <dbReference type="SAM" id="Phobius"/>
    </source>
</evidence>
<organism evidence="2 3">
    <name type="scientific">Aceticella autotrophica</name>
    <dbReference type="NCBI Taxonomy" id="2755338"/>
    <lineage>
        <taxon>Bacteria</taxon>
        <taxon>Bacillati</taxon>
        <taxon>Bacillota</taxon>
        <taxon>Clostridia</taxon>
        <taxon>Thermoanaerobacterales</taxon>
        <taxon>Thermoanaerobacteraceae</taxon>
        <taxon>Aceticella</taxon>
    </lineage>
</organism>
<keyword evidence="1" id="KW-0812">Transmembrane</keyword>
<keyword evidence="1" id="KW-1133">Transmembrane helix</keyword>
<name>A0A975AX28_9THEO</name>
<dbReference type="Proteomes" id="UP000671913">
    <property type="component" value="Chromosome"/>
</dbReference>